<sequence>MAPLKISAKVEVDASQAVTGSQQAASAIGGIGDSSTVATTKLQRLIETSTGLHSGAANQNLREWRGALADEGLALDRLRAKYNPVFAVIQQYKSALTEIRTANAQGALGIDEMTAAISRQRQAALANIAVLKGLHQPPGRPSGTFGNQSNPANVGYQLFDIFQTAPFLSAPMVGLQQGPQLAQALGGQSIKGAFATLAAGFATIANPLSLTTIGLTAVTAAAIHFGAGLLLAEKDVRKLEDVLKDHEDLLKKLEERYGSLVKAAKGYGAESTGILAFNTSSDLRSLTTATNAAQYDLFGSVGTVLRRARGGTAGGADLKVDGDFAPFEEALKRLRAEAKLGKPDFEAFYDSIYRIAQLDPEYAKQADELAKLVAEYRQATKALEDLERIRRALFNDRGANGMLLSQGTTNRSDMGEYALFLSRQAVAARRAQEALDAQLAGLAARSPAEKADAARRSEAARYDDSETPQQRRQRIEAAGTLAQTQAEKALKDAQDERKRSLDQTLAGQQLEISLIGKTTSEQERLRMEFRLINELKEEARKNNIPVDQAELALIKQKAAEYGKLAELQKAQTILRSQDDTLTGLRQEIGLLGQSEAAQSRIRAVFEAQKTLRDQGIDQESAIGRQIQRNAALAADVTTELKRQQAAWSDVQEVGKNAIDSIFGAISDGDLESAFDGILKDLQKNLLSLGGANPLKNALYGSNLPTLSDAGGVSGFFSKLLGGGLDTSSMAVTAGTVMINGGVSAAGGLLSSGLGAANQNGTTSLGGSADIQSQVWNFFAGKTVNGQKLKDFQIAAILGHANAESAFNPTAAGDGGKALGLFQWNDRAPALLDALGGRQNLGDVNGQLNFAWKELLGSENGALKALLNSTDLKSAVGAFGGFERPRGWSAANPFGMDNASGRYASAAAALEQFTSKTGTATQGLGTLGSGLGSFGNALTNIGSNTTSGGGIGGLLSSLFGFGTSQWTQAASGAITGLFDTGGYTGPGGVHQIAGLAHKGEVIWSQQDVARAGGPAVVEAMRLGKGGYAKGGVGGMTVAPIYSGRAAKGNAVGRGETGISIAINNYAQADVQAEETTDERGGRQISFVISDQVGSALSKKGGGARNVLEKSYGVKPRGTVR</sequence>
<keyword evidence="5" id="KW-1185">Reference proteome</keyword>
<evidence type="ECO:0000313" key="5">
    <source>
        <dbReference type="Proteomes" id="UP000759443"/>
    </source>
</evidence>
<dbReference type="Proteomes" id="UP000759443">
    <property type="component" value="Unassembled WGS sequence"/>
</dbReference>
<feature type="coiled-coil region" evidence="1">
    <location>
        <begin position="362"/>
        <end position="396"/>
    </location>
</feature>
<feature type="region of interest" description="Disordered" evidence="2">
    <location>
        <begin position="446"/>
        <end position="472"/>
    </location>
</feature>
<organism evidence="4 5">
    <name type="scientific">Rhizobium halophytocola</name>
    <dbReference type="NCBI Taxonomy" id="735519"/>
    <lineage>
        <taxon>Bacteria</taxon>
        <taxon>Pseudomonadati</taxon>
        <taxon>Pseudomonadota</taxon>
        <taxon>Alphaproteobacteria</taxon>
        <taxon>Hyphomicrobiales</taxon>
        <taxon>Rhizobiaceae</taxon>
        <taxon>Rhizobium/Agrobacterium group</taxon>
        <taxon>Rhizobium</taxon>
    </lineage>
</organism>
<accession>A0ABS4E418</accession>
<proteinExistence type="predicted"/>
<protein>
    <recommendedName>
        <fullName evidence="3">Phage tail lysozyme domain-containing protein</fullName>
    </recommendedName>
</protein>
<comment type="caution">
    <text evidence="4">The sequence shown here is derived from an EMBL/GenBank/DDBJ whole genome shotgun (WGS) entry which is preliminary data.</text>
</comment>
<reference evidence="4 5" key="1">
    <citation type="submission" date="2021-03" db="EMBL/GenBank/DDBJ databases">
        <title>Genomic Encyclopedia of Type Strains, Phase IV (KMG-IV): sequencing the most valuable type-strain genomes for metagenomic binning, comparative biology and taxonomic classification.</title>
        <authorList>
            <person name="Goeker M."/>
        </authorList>
    </citation>
    <scope>NUCLEOTIDE SEQUENCE [LARGE SCALE GENOMIC DNA]</scope>
    <source>
        <strain evidence="4 5">DSM 21600</strain>
    </source>
</reference>
<dbReference type="RefSeq" id="WP_209947720.1">
    <property type="nucleotide sequence ID" value="NZ_JAGGJU010000012.1"/>
</dbReference>
<feature type="coiled-coil region" evidence="1">
    <location>
        <begin position="229"/>
        <end position="263"/>
    </location>
</feature>
<name>A0ABS4E418_9HYPH</name>
<evidence type="ECO:0000256" key="1">
    <source>
        <dbReference type="SAM" id="Coils"/>
    </source>
</evidence>
<dbReference type="InterPro" id="IPR041219">
    <property type="entry name" value="Phage_lysozyme2"/>
</dbReference>
<evidence type="ECO:0000256" key="2">
    <source>
        <dbReference type="SAM" id="MobiDB-lite"/>
    </source>
</evidence>
<keyword evidence="1" id="KW-0175">Coiled coil</keyword>
<gene>
    <name evidence="4" type="ORF">J2Z17_004140</name>
</gene>
<feature type="compositionally biased region" description="Basic and acidic residues" evidence="2">
    <location>
        <begin position="447"/>
        <end position="464"/>
    </location>
</feature>
<dbReference type="Gene3D" id="1.10.530.10">
    <property type="match status" value="1"/>
</dbReference>
<evidence type="ECO:0000259" key="3">
    <source>
        <dbReference type="Pfam" id="PF18013"/>
    </source>
</evidence>
<feature type="domain" description="Phage tail lysozyme" evidence="3">
    <location>
        <begin position="771"/>
        <end position="912"/>
    </location>
</feature>
<evidence type="ECO:0000313" key="4">
    <source>
        <dbReference type="EMBL" id="MBP1852682.1"/>
    </source>
</evidence>
<dbReference type="EMBL" id="JAGGJU010000012">
    <property type="protein sequence ID" value="MBP1852682.1"/>
    <property type="molecule type" value="Genomic_DNA"/>
</dbReference>
<dbReference type="Pfam" id="PF18013">
    <property type="entry name" value="Phage_lysozyme2"/>
    <property type="match status" value="1"/>
</dbReference>